<protein>
    <submittedName>
        <fullName evidence="4">Alpha/beta hydrolase</fullName>
    </submittedName>
</protein>
<feature type="domain" description="BD-FAE-like" evidence="3">
    <location>
        <begin position="154"/>
        <end position="362"/>
    </location>
</feature>
<keyword evidence="1 4" id="KW-0378">Hydrolase</keyword>
<reference evidence="4 5" key="1">
    <citation type="submission" date="2019-01" db="EMBL/GenBank/DDBJ databases">
        <title>Novel species of Nocardioides.</title>
        <authorList>
            <person name="Liu Q."/>
            <person name="Xin Y.-H."/>
        </authorList>
    </citation>
    <scope>NUCLEOTIDE SEQUENCE [LARGE SCALE GENOMIC DNA]</scope>
    <source>
        <strain evidence="4 5">CGMCC 4.6882</strain>
    </source>
</reference>
<dbReference type="PANTHER" id="PTHR48081">
    <property type="entry name" value="AB HYDROLASE SUPERFAMILY PROTEIN C4A8.06C"/>
    <property type="match status" value="1"/>
</dbReference>
<comment type="caution">
    <text evidence="4">The sequence shown here is derived from an EMBL/GenBank/DDBJ whole genome shotgun (WGS) entry which is preliminary data.</text>
</comment>
<dbReference type="OrthoDB" id="9803828at2"/>
<evidence type="ECO:0000256" key="1">
    <source>
        <dbReference type="ARBA" id="ARBA00022801"/>
    </source>
</evidence>
<feature type="region of interest" description="Disordered" evidence="2">
    <location>
        <begin position="416"/>
        <end position="439"/>
    </location>
</feature>
<evidence type="ECO:0000259" key="3">
    <source>
        <dbReference type="Pfam" id="PF20434"/>
    </source>
</evidence>
<evidence type="ECO:0000256" key="2">
    <source>
        <dbReference type="SAM" id="MobiDB-lite"/>
    </source>
</evidence>
<dbReference type="RefSeq" id="WP_129402207.1">
    <property type="nucleotide sequence ID" value="NZ_SDWT01000004.1"/>
</dbReference>
<dbReference type="Gene3D" id="3.40.50.1820">
    <property type="entry name" value="alpha/beta hydrolase"/>
    <property type="match status" value="1"/>
</dbReference>
<organism evidence="4 5">
    <name type="scientific">Nocardioides oleivorans</name>
    <dbReference type="NCBI Taxonomy" id="273676"/>
    <lineage>
        <taxon>Bacteria</taxon>
        <taxon>Bacillati</taxon>
        <taxon>Actinomycetota</taxon>
        <taxon>Actinomycetes</taxon>
        <taxon>Propionibacteriales</taxon>
        <taxon>Nocardioidaceae</taxon>
        <taxon>Nocardioides</taxon>
    </lineage>
</organism>
<feature type="compositionally biased region" description="Acidic residues" evidence="2">
    <location>
        <begin position="416"/>
        <end position="431"/>
    </location>
</feature>
<accession>A0A4Q2RNZ1</accession>
<dbReference type="EMBL" id="SDWT01000004">
    <property type="protein sequence ID" value="RYB90537.1"/>
    <property type="molecule type" value="Genomic_DNA"/>
</dbReference>
<dbReference type="InterPro" id="IPR029058">
    <property type="entry name" value="AB_hydrolase_fold"/>
</dbReference>
<sequence length="439" mass="47228">MSFLGRQAIVAALTVNALRPPRNQRAGVPSFAAGWLFGETAPQMLALTALDAAAHLTRKRRSGVRAKAGLALAGASALGLAHMVRQSRQMKDGFEDALVEGLGVDYVEQLDQVPTPADLATPWRKMARPFNFADEGVRVISDLPYSEAGKRGHLDIYLPAGEDTITDAPVLLQVHGGAWVYGAKEHQGRPLMNEMAAKGWVCVAINYRLSPRDPWPAHIVDVKRAIAWIKDNIADYGGDPDYLAITGGSAGGHLTALAALTPNDPAYQPGFEDADTTVQAAVPFYGIYDFAGSTGLSNAIGMRDGFLGPKVMNTTWKESPDVFESASPILRITPDAPDFFVIHGELDTLVAVDQARMFTAALRGVSQKSVTFAELPGAQHAFDVFHSIRSAYAVKAVDRWLTWHWNTWRHGLEADSGVEPEALDDAPDDSAGDGSRSSA</sequence>
<dbReference type="InterPro" id="IPR050300">
    <property type="entry name" value="GDXG_lipolytic_enzyme"/>
</dbReference>
<dbReference type="SUPFAM" id="SSF53474">
    <property type="entry name" value="alpha/beta-Hydrolases"/>
    <property type="match status" value="1"/>
</dbReference>
<name>A0A4Q2RNZ1_9ACTN</name>
<dbReference type="Proteomes" id="UP000294071">
    <property type="component" value="Unassembled WGS sequence"/>
</dbReference>
<keyword evidence="5" id="KW-1185">Reference proteome</keyword>
<evidence type="ECO:0000313" key="5">
    <source>
        <dbReference type="Proteomes" id="UP000294071"/>
    </source>
</evidence>
<dbReference type="InterPro" id="IPR049492">
    <property type="entry name" value="BD-FAE-like_dom"/>
</dbReference>
<dbReference type="PANTHER" id="PTHR48081:SF33">
    <property type="entry name" value="KYNURENINE FORMAMIDASE"/>
    <property type="match status" value="1"/>
</dbReference>
<dbReference type="Pfam" id="PF20434">
    <property type="entry name" value="BD-FAE"/>
    <property type="match status" value="1"/>
</dbReference>
<proteinExistence type="predicted"/>
<gene>
    <name evidence="4" type="ORF">EUA93_20575</name>
</gene>
<dbReference type="GO" id="GO:0016787">
    <property type="term" value="F:hydrolase activity"/>
    <property type="evidence" value="ECO:0007669"/>
    <property type="project" value="UniProtKB-KW"/>
</dbReference>
<dbReference type="AlphaFoldDB" id="A0A4Q2RNZ1"/>
<evidence type="ECO:0000313" key="4">
    <source>
        <dbReference type="EMBL" id="RYB90537.1"/>
    </source>
</evidence>